<name>A0ABQ5TTQ9_9GAMM</name>
<dbReference type="SUPFAM" id="SSF54001">
    <property type="entry name" value="Cysteine proteinases"/>
    <property type="match status" value="1"/>
</dbReference>
<dbReference type="InterPro" id="IPR038765">
    <property type="entry name" value="Papain-like_cys_pep_sf"/>
</dbReference>
<sequence length="208" mass="23235">MKFDITLKQYELIYKVVASVGHELSHGAGKSCQFYNVNGAFILESLFKVKAKPVMGAAFIRLTENGDTLSFAGEEEGNFYSSLDAFHCWIETENNIIDFTAPEYKEAFTQTGSNSHVKRNMFQKSKSSGCTSPHDLVNIGDFYFESNPALTAHLLQNMFAKPAAQDLAKICVEWCKKSKKKLSKFEIIDDLGEKTTITPINHSVVGAW</sequence>
<gene>
    <name evidence="1" type="ORF">GCM10007891_09670</name>
</gene>
<evidence type="ECO:0000313" key="2">
    <source>
        <dbReference type="Proteomes" id="UP001161423"/>
    </source>
</evidence>
<dbReference type="InterPro" id="IPR018599">
    <property type="entry name" value="DUF2026"/>
</dbReference>
<protein>
    <submittedName>
        <fullName evidence="1">Uncharacterized protein</fullName>
    </submittedName>
</protein>
<dbReference type="RefSeq" id="WP_284722628.1">
    <property type="nucleotide sequence ID" value="NZ_BSND01000004.1"/>
</dbReference>
<dbReference type="EMBL" id="BSND01000004">
    <property type="protein sequence ID" value="GLP99113.1"/>
    <property type="molecule type" value="Genomic_DNA"/>
</dbReference>
<dbReference type="Gene3D" id="3.10.550.10">
    <property type="entry name" value="Hypothetical protein Atu2299"/>
    <property type="match status" value="1"/>
</dbReference>
<organism evidence="1 2">
    <name type="scientific">Methylophaga thalassica</name>
    <dbReference type="NCBI Taxonomy" id="40223"/>
    <lineage>
        <taxon>Bacteria</taxon>
        <taxon>Pseudomonadati</taxon>
        <taxon>Pseudomonadota</taxon>
        <taxon>Gammaproteobacteria</taxon>
        <taxon>Thiotrichales</taxon>
        <taxon>Piscirickettsiaceae</taxon>
        <taxon>Methylophaga</taxon>
    </lineage>
</organism>
<comment type="caution">
    <text evidence="1">The sequence shown here is derived from an EMBL/GenBank/DDBJ whole genome shotgun (WGS) entry which is preliminary data.</text>
</comment>
<reference evidence="1" key="1">
    <citation type="journal article" date="2014" name="Int. J. Syst. Evol. Microbiol.">
        <title>Complete genome of a new Firmicutes species belonging to the dominant human colonic microbiota ('Ruminococcus bicirculans') reveals two chromosomes and a selective capacity to utilize plant glucans.</title>
        <authorList>
            <consortium name="NISC Comparative Sequencing Program"/>
            <person name="Wegmann U."/>
            <person name="Louis P."/>
            <person name="Goesmann A."/>
            <person name="Henrissat B."/>
            <person name="Duncan S.H."/>
            <person name="Flint H.J."/>
        </authorList>
    </citation>
    <scope>NUCLEOTIDE SEQUENCE</scope>
    <source>
        <strain evidence="1">NBRC 102424</strain>
    </source>
</reference>
<accession>A0ABQ5TTQ9</accession>
<reference evidence="1" key="2">
    <citation type="submission" date="2023-01" db="EMBL/GenBank/DDBJ databases">
        <title>Draft genome sequence of Methylophaga thalassica strain NBRC 102424.</title>
        <authorList>
            <person name="Sun Q."/>
            <person name="Mori K."/>
        </authorList>
    </citation>
    <scope>NUCLEOTIDE SEQUENCE</scope>
    <source>
        <strain evidence="1">NBRC 102424</strain>
    </source>
</reference>
<dbReference type="InterPro" id="IPR023107">
    <property type="entry name" value="Atu2299-like_dom_sf"/>
</dbReference>
<dbReference type="Proteomes" id="UP001161423">
    <property type="component" value="Unassembled WGS sequence"/>
</dbReference>
<dbReference type="Pfam" id="PF09641">
    <property type="entry name" value="DUF2026"/>
    <property type="match status" value="1"/>
</dbReference>
<evidence type="ECO:0000313" key="1">
    <source>
        <dbReference type="EMBL" id="GLP99113.1"/>
    </source>
</evidence>
<keyword evidence="2" id="KW-1185">Reference proteome</keyword>
<proteinExistence type="predicted"/>